<protein>
    <submittedName>
        <fullName evidence="2">Uncharacterized protein</fullName>
    </submittedName>
</protein>
<comment type="caution">
    <text evidence="2">The sequence shown here is derived from an EMBL/GenBank/DDBJ whole genome shotgun (WGS) entry which is preliminary data.</text>
</comment>
<proteinExistence type="predicted"/>
<keyword evidence="1" id="KW-0812">Transmembrane</keyword>
<feature type="transmembrane region" description="Helical" evidence="1">
    <location>
        <begin position="12"/>
        <end position="36"/>
    </location>
</feature>
<keyword evidence="3" id="KW-1185">Reference proteome</keyword>
<gene>
    <name evidence="2" type="ORF">PIB30_087744</name>
</gene>
<keyword evidence="1" id="KW-1133">Transmembrane helix</keyword>
<accession>A0ABU6YU34</accession>
<name>A0ABU6YU34_9FABA</name>
<keyword evidence="1" id="KW-0472">Membrane</keyword>
<evidence type="ECO:0000256" key="1">
    <source>
        <dbReference type="SAM" id="Phobius"/>
    </source>
</evidence>
<reference evidence="2 3" key="1">
    <citation type="journal article" date="2023" name="Plants (Basel)">
        <title>Bridging the Gap: Combining Genomics and Transcriptomics Approaches to Understand Stylosanthes scabra, an Orphan Legume from the Brazilian Caatinga.</title>
        <authorList>
            <person name="Ferreira-Neto J.R.C."/>
            <person name="da Silva M.D."/>
            <person name="Binneck E."/>
            <person name="de Melo N.F."/>
            <person name="da Silva R.H."/>
            <person name="de Melo A.L.T.M."/>
            <person name="Pandolfi V."/>
            <person name="Bustamante F.O."/>
            <person name="Brasileiro-Vidal A.C."/>
            <person name="Benko-Iseppon A.M."/>
        </authorList>
    </citation>
    <scope>NUCLEOTIDE SEQUENCE [LARGE SCALE GENOMIC DNA]</scope>
    <source>
        <tissue evidence="2">Leaves</tissue>
    </source>
</reference>
<organism evidence="2 3">
    <name type="scientific">Stylosanthes scabra</name>
    <dbReference type="NCBI Taxonomy" id="79078"/>
    <lineage>
        <taxon>Eukaryota</taxon>
        <taxon>Viridiplantae</taxon>
        <taxon>Streptophyta</taxon>
        <taxon>Embryophyta</taxon>
        <taxon>Tracheophyta</taxon>
        <taxon>Spermatophyta</taxon>
        <taxon>Magnoliopsida</taxon>
        <taxon>eudicotyledons</taxon>
        <taxon>Gunneridae</taxon>
        <taxon>Pentapetalae</taxon>
        <taxon>rosids</taxon>
        <taxon>fabids</taxon>
        <taxon>Fabales</taxon>
        <taxon>Fabaceae</taxon>
        <taxon>Papilionoideae</taxon>
        <taxon>50 kb inversion clade</taxon>
        <taxon>dalbergioids sensu lato</taxon>
        <taxon>Dalbergieae</taxon>
        <taxon>Pterocarpus clade</taxon>
        <taxon>Stylosanthes</taxon>
    </lineage>
</organism>
<dbReference type="EMBL" id="JASCZI010243214">
    <property type="protein sequence ID" value="MED6212885.1"/>
    <property type="molecule type" value="Genomic_DNA"/>
</dbReference>
<sequence length="105" mass="11466">MDIACIFTILRLVNGVGLLLHPLLLIFATPVVYFMACTRMVYSSVSDADISDPAFQGALSEINFSIIDIDNGGSFIAGTMRSNAIIGVSRAFRYTPNLDKLFGYH</sequence>
<evidence type="ECO:0000313" key="3">
    <source>
        <dbReference type="Proteomes" id="UP001341840"/>
    </source>
</evidence>
<evidence type="ECO:0000313" key="2">
    <source>
        <dbReference type="EMBL" id="MED6212885.1"/>
    </source>
</evidence>
<dbReference type="Proteomes" id="UP001341840">
    <property type="component" value="Unassembled WGS sequence"/>
</dbReference>